<feature type="binding site" evidence="12">
    <location>
        <position position="580"/>
    </location>
    <ligand>
        <name>Zn(2+)</name>
        <dbReference type="ChEBI" id="CHEBI:29105"/>
        <label>2</label>
    </ligand>
</feature>
<dbReference type="HAMAP" id="MF_00983">
    <property type="entry name" value="PriA"/>
    <property type="match status" value="1"/>
</dbReference>
<dbReference type="CDD" id="cd18804">
    <property type="entry name" value="SF2_C_priA"/>
    <property type="match status" value="1"/>
</dbReference>
<dbReference type="InterPro" id="IPR040498">
    <property type="entry name" value="PriA_CRR"/>
</dbReference>
<keyword evidence="3 12" id="KW-0479">Metal-binding</keyword>
<keyword evidence="6 12" id="KW-0347">Helicase</keyword>
<dbReference type="Pfam" id="PF18319">
    <property type="entry name" value="Zn_ribbon_PriA"/>
    <property type="match status" value="1"/>
</dbReference>
<dbReference type="InterPro" id="IPR014001">
    <property type="entry name" value="Helicase_ATP-bd"/>
</dbReference>
<dbReference type="GO" id="GO:0043138">
    <property type="term" value="F:3'-5' DNA helicase activity"/>
    <property type="evidence" value="ECO:0007669"/>
    <property type="project" value="UniProtKB-EC"/>
</dbReference>
<dbReference type="Pfam" id="PF18074">
    <property type="entry name" value="PriA_C"/>
    <property type="match status" value="1"/>
</dbReference>
<evidence type="ECO:0000313" key="15">
    <source>
        <dbReference type="Proteomes" id="UP000035651"/>
    </source>
</evidence>
<dbReference type="EMBL" id="CP011807">
    <property type="protein sequence ID" value="AKM30461.1"/>
    <property type="molecule type" value="Genomic_DNA"/>
</dbReference>
<dbReference type="NCBIfam" id="NF004067">
    <property type="entry name" value="PRK05580.1-4"/>
    <property type="match status" value="1"/>
</dbReference>
<feature type="binding site" evidence="12">
    <location>
        <position position="593"/>
    </location>
    <ligand>
        <name>Zn(2+)</name>
        <dbReference type="ChEBI" id="CHEBI:29105"/>
        <label>1</label>
    </ligand>
</feature>
<dbReference type="OrthoDB" id="9759544at2"/>
<dbReference type="InterPro" id="IPR001650">
    <property type="entry name" value="Helicase_C-like"/>
</dbReference>
<dbReference type="EC" id="5.6.2.4" evidence="12"/>
<dbReference type="CDD" id="cd17929">
    <property type="entry name" value="DEXHc_priA"/>
    <property type="match status" value="1"/>
</dbReference>
<evidence type="ECO:0000256" key="10">
    <source>
        <dbReference type="ARBA" id="ARBA00023235"/>
    </source>
</evidence>
<dbReference type="GO" id="GO:0008270">
    <property type="term" value="F:zinc ion binding"/>
    <property type="evidence" value="ECO:0007669"/>
    <property type="project" value="UniProtKB-UniRule"/>
</dbReference>
<comment type="similarity">
    <text evidence="12">Belongs to the helicase family. PriA subfamily.</text>
</comment>
<dbReference type="InterPro" id="IPR011545">
    <property type="entry name" value="DEAD/DEAH_box_helicase_dom"/>
</dbReference>
<dbReference type="SUPFAM" id="SSF52540">
    <property type="entry name" value="P-loop containing nucleoside triphosphate hydrolases"/>
    <property type="match status" value="1"/>
</dbReference>
<dbReference type="PANTHER" id="PTHR30580">
    <property type="entry name" value="PRIMOSOMAL PROTEIN N"/>
    <property type="match status" value="1"/>
</dbReference>
<sequence length="847" mass="92899">MTRADDLSDPFIASSDDALFPATQPRTGAPAIARVALDTPLLTLFDYRLDQAASPGQLVQVPFGRRQVVGVVWELTQRSEVDPKKLREVTSVWHELPPLGDDWRDLMQFASRYYQRGVGEVALPAIPGHLRTPMRWPRLLAQRGVQRYRIADGALGPLMQSVPPRLRAQRRLAEGLAQAGTLDADEARALCAKAADVLKQWTAAGWVVVETVAFHEAVREARDTDGDDTDRAAAHDRHTESCDGLDDVLGDAADGRTVGTKTLTAGQADAVAAIRDALIAAGARHLAASAASVAMSGVEAAHAANSPASPAPPAESLPPPPPFLLYGVTCSGKTEVYLRAVAQALHARESHDAQVLVLVPEINLTPQLEGVFRARFPNEQLVTLHSGLAEGERARHWLAAHRGEARIVLGTRLAVMASLPHLRLIVVDEEHDPSYKQQEGLRYSARDLAIWRANRLRIPVVLGSATPSLDSWNRAEQGRYVRLTMPERATPDAVLPRVSLIDMDIERKRQRMVHEGLSQPLLAAIRARLDAGEQSLLFLNRRGYAPVLNCDACGWISDCRRCSAHMVLHKPERRLRCHHCGAESRIPHACPDCGNLDLAPLGRGTQRIEEALTEHFPEARLARIDADSTRRKGSAQALFAQVHAGEVDILIGTQMVAKGHDFRNVTLVGVVNADSALFSHDFRAAERLFAQLMQVAGRAGRAARADGPGDVLIQTSYASHPLFASLMRHDYAGFAAQQLEERRVALLPPYTRQALLRAEARKLDDAMAFLKQAREIAATPALNDSRISLGDPVPMTMVRIAGTERAQLVVESPHRGALQRFLTQWMGELRPLRAPVRWHLEVDPLEI</sequence>
<dbReference type="SMART" id="SM00490">
    <property type="entry name" value="HELICc"/>
    <property type="match status" value="1"/>
</dbReference>
<evidence type="ECO:0000259" key="13">
    <source>
        <dbReference type="PROSITE" id="PS51192"/>
    </source>
</evidence>
<dbReference type="Gene3D" id="3.40.1440.60">
    <property type="entry name" value="PriA, 3(prime) DNA-binding domain"/>
    <property type="match status" value="1"/>
</dbReference>
<keyword evidence="4 12" id="KW-0547">Nucleotide-binding</keyword>
<dbReference type="GO" id="GO:0006310">
    <property type="term" value="P:DNA recombination"/>
    <property type="evidence" value="ECO:0007669"/>
    <property type="project" value="InterPro"/>
</dbReference>
<protein>
    <recommendedName>
        <fullName evidence="12">Replication restart protein PriA</fullName>
    </recommendedName>
    <alternativeName>
        <fullName evidence="12">ATP-dependent DNA helicase PriA</fullName>
        <ecNumber evidence="12">5.6.2.4</ecNumber>
    </alternativeName>
    <alternativeName>
        <fullName evidence="12">DNA 3'-5' helicase PriA</fullName>
    </alternativeName>
</protein>
<comment type="function">
    <text evidence="12">Initiates the restart of stalled replication forks, which reloads the replicative helicase on sites other than the origin of replication. Recognizes and binds to abandoned replication forks and remodels them to uncover a helicase loading site. Promotes assembly of the primosome at these replication forks.</text>
</comment>
<dbReference type="RefSeq" id="WP_047906309.1">
    <property type="nucleotide sequence ID" value="NZ_CP011807.3"/>
</dbReference>
<proteinExistence type="inferred from homology"/>
<evidence type="ECO:0000256" key="8">
    <source>
        <dbReference type="ARBA" id="ARBA00022840"/>
    </source>
</evidence>
<comment type="subunit">
    <text evidence="12">Component of the replication restart primosome.</text>
</comment>
<dbReference type="GO" id="GO:0003677">
    <property type="term" value="F:DNA binding"/>
    <property type="evidence" value="ECO:0007669"/>
    <property type="project" value="UniProtKB-UniRule"/>
</dbReference>
<dbReference type="InterPro" id="IPR041222">
    <property type="entry name" value="PriA_3primeBD"/>
</dbReference>
<dbReference type="GO" id="GO:1990077">
    <property type="term" value="C:primosome complex"/>
    <property type="evidence" value="ECO:0007669"/>
    <property type="project" value="UniProtKB-UniRule"/>
</dbReference>
<keyword evidence="1 12" id="KW-0639">Primosome</keyword>
<dbReference type="KEGG" id="pfg:AB870_10635"/>
<dbReference type="InterPro" id="IPR027417">
    <property type="entry name" value="P-loop_NTPase"/>
</dbReference>
<feature type="binding site" evidence="12">
    <location>
        <position position="559"/>
    </location>
    <ligand>
        <name>Zn(2+)</name>
        <dbReference type="ChEBI" id="CHEBI:29105"/>
        <label>2</label>
    </ligand>
</feature>
<dbReference type="Gene3D" id="3.40.50.300">
    <property type="entry name" value="P-loop containing nucleotide triphosphate hydrolases"/>
    <property type="match status" value="2"/>
</dbReference>
<evidence type="ECO:0000256" key="2">
    <source>
        <dbReference type="ARBA" id="ARBA00022705"/>
    </source>
</evidence>
<evidence type="ECO:0000256" key="5">
    <source>
        <dbReference type="ARBA" id="ARBA00022801"/>
    </source>
</evidence>
<dbReference type="GO" id="GO:0006270">
    <property type="term" value="P:DNA replication initiation"/>
    <property type="evidence" value="ECO:0007669"/>
    <property type="project" value="TreeGrafter"/>
</dbReference>
<dbReference type="SMART" id="SM00487">
    <property type="entry name" value="DEXDc"/>
    <property type="match status" value="1"/>
</dbReference>
<dbReference type="PATRIC" id="fig|656179.3.peg.2258"/>
<keyword evidence="15" id="KW-1185">Reference proteome</keyword>
<keyword evidence="5 12" id="KW-0378">Hydrolase</keyword>
<evidence type="ECO:0000256" key="1">
    <source>
        <dbReference type="ARBA" id="ARBA00022515"/>
    </source>
</evidence>
<feature type="binding site" evidence="12">
    <location>
        <position position="577"/>
    </location>
    <ligand>
        <name>Zn(2+)</name>
        <dbReference type="ChEBI" id="CHEBI:29105"/>
        <label>2</label>
    </ligand>
</feature>
<dbReference type="InterPro" id="IPR041236">
    <property type="entry name" value="PriA_C"/>
</dbReference>
<dbReference type="PROSITE" id="PS51192">
    <property type="entry name" value="HELICASE_ATP_BIND_1"/>
    <property type="match status" value="1"/>
</dbReference>
<organism evidence="14 15">
    <name type="scientific">Pandoraea faecigallinarum</name>
    <dbReference type="NCBI Taxonomy" id="656179"/>
    <lineage>
        <taxon>Bacteria</taxon>
        <taxon>Pseudomonadati</taxon>
        <taxon>Pseudomonadota</taxon>
        <taxon>Betaproteobacteria</taxon>
        <taxon>Burkholderiales</taxon>
        <taxon>Burkholderiaceae</taxon>
        <taxon>Pandoraea</taxon>
    </lineage>
</organism>
<feature type="binding site" evidence="12">
    <location>
        <position position="550"/>
    </location>
    <ligand>
        <name>Zn(2+)</name>
        <dbReference type="ChEBI" id="CHEBI:29105"/>
        <label>1</label>
    </ligand>
</feature>
<feature type="binding site" evidence="12">
    <location>
        <position position="590"/>
    </location>
    <ligand>
        <name>Zn(2+)</name>
        <dbReference type="ChEBI" id="CHEBI:29105"/>
        <label>1</label>
    </ligand>
</feature>
<keyword evidence="10 12" id="KW-0413">Isomerase</keyword>
<dbReference type="STRING" id="656179.AB870_10635"/>
<dbReference type="GO" id="GO:0005524">
    <property type="term" value="F:ATP binding"/>
    <property type="evidence" value="ECO:0007669"/>
    <property type="project" value="UniProtKB-UniRule"/>
</dbReference>
<keyword evidence="9 12" id="KW-0238">DNA-binding</keyword>
<dbReference type="Pfam" id="PF00271">
    <property type="entry name" value="Helicase_C"/>
    <property type="match status" value="1"/>
</dbReference>
<accession>A0A0H3WV97</accession>
<evidence type="ECO:0000256" key="3">
    <source>
        <dbReference type="ARBA" id="ARBA00022723"/>
    </source>
</evidence>
<comment type="catalytic activity">
    <reaction evidence="12">
        <text>Couples ATP hydrolysis with the unwinding of duplex DNA by translocating in the 3'-5' direction.</text>
        <dbReference type="EC" id="5.6.2.4"/>
    </reaction>
</comment>
<dbReference type="AlphaFoldDB" id="A0A0H3WV97"/>
<evidence type="ECO:0000256" key="7">
    <source>
        <dbReference type="ARBA" id="ARBA00022833"/>
    </source>
</evidence>
<dbReference type="NCBIfam" id="TIGR00595">
    <property type="entry name" value="priA"/>
    <property type="match status" value="1"/>
</dbReference>
<keyword evidence="2 12" id="KW-0235">DNA replication</keyword>
<evidence type="ECO:0000256" key="6">
    <source>
        <dbReference type="ARBA" id="ARBA00022806"/>
    </source>
</evidence>
<comment type="catalytic activity">
    <reaction evidence="11 12">
        <text>ATP + H2O = ADP + phosphate + H(+)</text>
        <dbReference type="Rhea" id="RHEA:13065"/>
        <dbReference type="ChEBI" id="CHEBI:15377"/>
        <dbReference type="ChEBI" id="CHEBI:15378"/>
        <dbReference type="ChEBI" id="CHEBI:30616"/>
        <dbReference type="ChEBI" id="CHEBI:43474"/>
        <dbReference type="ChEBI" id="CHEBI:456216"/>
        <dbReference type="EC" id="5.6.2.4"/>
    </reaction>
</comment>
<feature type="binding site" evidence="12">
    <location>
        <position position="562"/>
    </location>
    <ligand>
        <name>Zn(2+)</name>
        <dbReference type="ChEBI" id="CHEBI:29105"/>
        <label>2</label>
    </ligand>
</feature>
<evidence type="ECO:0000256" key="4">
    <source>
        <dbReference type="ARBA" id="ARBA00022741"/>
    </source>
</evidence>
<name>A0A0H3WV97_9BURK</name>
<dbReference type="InterPro" id="IPR005259">
    <property type="entry name" value="PriA"/>
</dbReference>
<dbReference type="Pfam" id="PF17764">
    <property type="entry name" value="PriA_3primeBD"/>
    <property type="match status" value="1"/>
</dbReference>
<feature type="domain" description="Helicase ATP-binding" evidence="13">
    <location>
        <begin position="314"/>
        <end position="485"/>
    </location>
</feature>
<evidence type="ECO:0000313" key="14">
    <source>
        <dbReference type="EMBL" id="AKM30461.1"/>
    </source>
</evidence>
<dbReference type="Pfam" id="PF00270">
    <property type="entry name" value="DEAD"/>
    <property type="match status" value="1"/>
</dbReference>
<dbReference type="Proteomes" id="UP000035651">
    <property type="component" value="Chromosome"/>
</dbReference>
<gene>
    <name evidence="12" type="primary">priA</name>
    <name evidence="14" type="ORF">AB870_10635</name>
</gene>
<dbReference type="GO" id="GO:0016887">
    <property type="term" value="F:ATP hydrolysis activity"/>
    <property type="evidence" value="ECO:0007669"/>
    <property type="project" value="RHEA"/>
</dbReference>
<keyword evidence="7 12" id="KW-0862">Zinc</keyword>
<evidence type="ECO:0000256" key="11">
    <source>
        <dbReference type="ARBA" id="ARBA00048988"/>
    </source>
</evidence>
<dbReference type="FunFam" id="3.40.50.300:FF:000489">
    <property type="entry name" value="Primosome assembly protein PriA"/>
    <property type="match status" value="1"/>
</dbReference>
<dbReference type="GO" id="GO:0006302">
    <property type="term" value="P:double-strand break repair"/>
    <property type="evidence" value="ECO:0007669"/>
    <property type="project" value="InterPro"/>
</dbReference>
<dbReference type="InterPro" id="IPR042115">
    <property type="entry name" value="PriA_3primeBD_sf"/>
</dbReference>
<comment type="cofactor">
    <cofactor evidence="12">
        <name>Zn(2+)</name>
        <dbReference type="ChEBI" id="CHEBI:29105"/>
    </cofactor>
    <text evidence="12">Binds 2 zinc ions per subunit.</text>
</comment>
<dbReference type="GO" id="GO:0006269">
    <property type="term" value="P:DNA replication, synthesis of primer"/>
    <property type="evidence" value="ECO:0007669"/>
    <property type="project" value="UniProtKB-KW"/>
</dbReference>
<keyword evidence="8 12" id="KW-0067">ATP-binding</keyword>
<evidence type="ECO:0000256" key="9">
    <source>
        <dbReference type="ARBA" id="ARBA00023125"/>
    </source>
</evidence>
<dbReference type="PANTHER" id="PTHR30580:SF0">
    <property type="entry name" value="PRIMOSOMAL PROTEIN N"/>
    <property type="match status" value="1"/>
</dbReference>
<feature type="binding site" evidence="12">
    <location>
        <position position="553"/>
    </location>
    <ligand>
        <name>Zn(2+)</name>
        <dbReference type="ChEBI" id="CHEBI:29105"/>
        <label>1</label>
    </ligand>
</feature>
<reference evidence="14" key="1">
    <citation type="submission" date="2016-06" db="EMBL/GenBank/DDBJ databases">
        <title>Complete Genome Sequence of Pandoraea faecigallinarum DSM-23572.</title>
        <authorList>
            <person name="Yong D."/>
            <person name="Ee R."/>
            <person name="Lim Y.-L."/>
            <person name="Yin W.-F."/>
            <person name="Chan K.-G."/>
        </authorList>
    </citation>
    <scope>NUCLEOTIDE SEQUENCE</scope>
    <source>
        <strain evidence="14">DSM 23572</strain>
    </source>
</reference>
<evidence type="ECO:0000256" key="12">
    <source>
        <dbReference type="HAMAP-Rule" id="MF_00983"/>
    </source>
</evidence>